<dbReference type="EMBL" id="GGFL01015950">
    <property type="protein sequence ID" value="MBW80128.1"/>
    <property type="molecule type" value="Transcribed_RNA"/>
</dbReference>
<name>A0A2M4DSH1_ANODA</name>
<accession>A0A2M4DSH1</accession>
<evidence type="ECO:0000313" key="1">
    <source>
        <dbReference type="EMBL" id="MBW80128.1"/>
    </source>
</evidence>
<dbReference type="AlphaFoldDB" id="A0A2M4DSH1"/>
<organism evidence="1">
    <name type="scientific">Anopheles darlingi</name>
    <name type="common">Mosquito</name>
    <dbReference type="NCBI Taxonomy" id="43151"/>
    <lineage>
        <taxon>Eukaryota</taxon>
        <taxon>Metazoa</taxon>
        <taxon>Ecdysozoa</taxon>
        <taxon>Arthropoda</taxon>
        <taxon>Hexapoda</taxon>
        <taxon>Insecta</taxon>
        <taxon>Pterygota</taxon>
        <taxon>Neoptera</taxon>
        <taxon>Endopterygota</taxon>
        <taxon>Diptera</taxon>
        <taxon>Nematocera</taxon>
        <taxon>Culicoidea</taxon>
        <taxon>Culicidae</taxon>
        <taxon>Anophelinae</taxon>
        <taxon>Anopheles</taxon>
    </lineage>
</organism>
<reference evidence="1" key="1">
    <citation type="submission" date="2018-01" db="EMBL/GenBank/DDBJ databases">
        <title>An insight into the sialome of Amazonian anophelines.</title>
        <authorList>
            <person name="Ribeiro J.M."/>
            <person name="Scarpassa V."/>
            <person name="Calvo E."/>
        </authorList>
    </citation>
    <scope>NUCLEOTIDE SEQUENCE</scope>
</reference>
<protein>
    <submittedName>
        <fullName evidence="1">Putative secreted protein</fullName>
    </submittedName>
</protein>
<sequence length="70" mass="8148">MFFPPRLPLLLLLVVLVHLKMLLLQPSRSWLFRLTYAEEALAVLLSLALDRAPWCVCTCLRVRVLCWQVV</sequence>
<proteinExistence type="predicted"/>